<accession>A0ABU5TED6</accession>
<reference evidence="1 2" key="1">
    <citation type="submission" date="2023-12" db="EMBL/GenBank/DDBJ databases">
        <title>Baltic Sea Cyanobacteria.</title>
        <authorList>
            <person name="Delbaje E."/>
            <person name="Fewer D.P."/>
            <person name="Shishido T.K."/>
        </authorList>
    </citation>
    <scope>NUCLEOTIDE SEQUENCE [LARGE SCALE GENOMIC DNA]</scope>
    <source>
        <strain evidence="1 2">UHCC 0370</strain>
    </source>
</reference>
<dbReference type="EMBL" id="JAYGIE010000006">
    <property type="protein sequence ID" value="MEA5476502.1"/>
    <property type="molecule type" value="Genomic_DNA"/>
</dbReference>
<gene>
    <name evidence="1" type="ORF">VB774_02615</name>
</gene>
<protein>
    <recommendedName>
        <fullName evidence="3">Restriction endonuclease</fullName>
    </recommendedName>
</protein>
<dbReference type="RefSeq" id="WP_323259615.1">
    <property type="nucleotide sequence ID" value="NZ_JAYGIE010000006.1"/>
</dbReference>
<name>A0ABU5TED6_9CYAN</name>
<evidence type="ECO:0000313" key="2">
    <source>
        <dbReference type="Proteomes" id="UP001301388"/>
    </source>
</evidence>
<organism evidence="1 2">
    <name type="scientific">Pseudanabaena galeata UHCC 0370</name>
    <dbReference type="NCBI Taxonomy" id="3110310"/>
    <lineage>
        <taxon>Bacteria</taxon>
        <taxon>Bacillati</taxon>
        <taxon>Cyanobacteriota</taxon>
        <taxon>Cyanophyceae</taxon>
        <taxon>Pseudanabaenales</taxon>
        <taxon>Pseudanabaenaceae</taxon>
        <taxon>Pseudanabaena</taxon>
    </lineage>
</organism>
<dbReference type="Proteomes" id="UP001301388">
    <property type="component" value="Unassembled WGS sequence"/>
</dbReference>
<sequence length="509" mass="59605">MEIKDLFSHKIHSSNDDWAEKLIDIATIFAEFDGHLYDRSAIENRLLQISPRATKLSRDPSKFRDEISAYPAYLGLYRVEIQNNKWHIFLSDVAKQYLVCEEPNVPAFMLLQLILFQYPNGMGAAYYKNSNKLRIQRNTGARTLSFIENEIHLSPLRLICKGLKADCEIRGVNPLEAKLSLDEIFVLANDTRTNKESSPNIHSVVQVLREFRDGLIERITGYQSRFHILKHTDFFTSDEGKIKIRKAIGQIDAIQLINRFELINSINIQFNKFDWAVTVDDLSSEVRACSWGRYFDAVKTLEASFIALLTDENPKIYSDIDEDTIDISENIEIVRSENIYHLRQFNDVQEPNKSKQNKRSVYTDPELTHIRRQKANLAHKILLEKLYYFLNSRGAETYENEHIDLFAKIPTEQKYVFEVKSINENNLLSQSRKGISQLYEYRYRYQNVIGYDVNLFLVFPYEPLTIPWLQEYLCLDRNIGIIWFNKNEEIKYSQYCAKIVKPLIEMTVI</sequence>
<keyword evidence="2" id="KW-1185">Reference proteome</keyword>
<proteinExistence type="predicted"/>
<evidence type="ECO:0000313" key="1">
    <source>
        <dbReference type="EMBL" id="MEA5476502.1"/>
    </source>
</evidence>
<evidence type="ECO:0008006" key="3">
    <source>
        <dbReference type="Google" id="ProtNLM"/>
    </source>
</evidence>
<comment type="caution">
    <text evidence="1">The sequence shown here is derived from an EMBL/GenBank/DDBJ whole genome shotgun (WGS) entry which is preliminary data.</text>
</comment>